<feature type="transmembrane region" description="Helical" evidence="1">
    <location>
        <begin position="71"/>
        <end position="97"/>
    </location>
</feature>
<feature type="transmembrane region" description="Helical" evidence="1">
    <location>
        <begin position="170"/>
        <end position="188"/>
    </location>
</feature>
<keyword evidence="1" id="KW-0812">Transmembrane</keyword>
<proteinExistence type="predicted"/>
<gene>
    <name evidence="2" type="ORF">NRE15_09615</name>
</gene>
<feature type="transmembrane region" description="Helical" evidence="1">
    <location>
        <begin position="22"/>
        <end position="50"/>
    </location>
</feature>
<name>A0ABY5P353_9LACT</name>
<dbReference type="Pfam" id="PF04854">
    <property type="entry name" value="DUF624"/>
    <property type="match status" value="1"/>
</dbReference>
<feature type="transmembrane region" description="Helical" evidence="1">
    <location>
        <begin position="144"/>
        <end position="164"/>
    </location>
</feature>
<accession>A0ABY5P353</accession>
<feature type="transmembrane region" description="Helical" evidence="1">
    <location>
        <begin position="103"/>
        <end position="123"/>
    </location>
</feature>
<keyword evidence="3" id="KW-1185">Reference proteome</keyword>
<dbReference type="InterPro" id="IPR006938">
    <property type="entry name" value="DUF624"/>
</dbReference>
<evidence type="ECO:0000256" key="1">
    <source>
        <dbReference type="SAM" id="Phobius"/>
    </source>
</evidence>
<organism evidence="2 3">
    <name type="scientific">Fundicoccus culcitae</name>
    <dbReference type="NCBI Taxonomy" id="2969821"/>
    <lineage>
        <taxon>Bacteria</taxon>
        <taxon>Bacillati</taxon>
        <taxon>Bacillota</taxon>
        <taxon>Bacilli</taxon>
        <taxon>Lactobacillales</taxon>
        <taxon>Aerococcaceae</taxon>
        <taxon>Fundicoccus</taxon>
    </lineage>
</organism>
<keyword evidence="1" id="KW-1133">Transmembrane helix</keyword>
<keyword evidence="1" id="KW-0472">Membrane</keyword>
<reference evidence="2 3" key="1">
    <citation type="submission" date="2022-08" db="EMBL/GenBank/DDBJ databases">
        <title>Aerococcaceae sp. nov isolated from spoiled eye mask.</title>
        <authorList>
            <person name="Zhou G."/>
            <person name="Xie X.-B."/>
            <person name="Shi Q.-S."/>
            <person name="Wang Y.-S."/>
            <person name="Wen X."/>
            <person name="Peng H."/>
            <person name="Yang X.-J."/>
            <person name="Tao H.-B."/>
            <person name="Huang X.-M."/>
        </authorList>
    </citation>
    <scope>NUCLEOTIDE SEQUENCE [LARGE SCALE GENOMIC DNA]</scope>
    <source>
        <strain evidence="3">DM20194951</strain>
    </source>
</reference>
<sequence length="201" mass="22867">MNRIFSVDGQVFRFLSAAYQLLVLNLITLLFCLPIVTIFGSISAAFHVLFEIEEQQEVPVWQLFWQHFKANLLVSSLINLYVFLVIGGLGVLIYVLGDTVASFPLLLAMAFSLIVALTVAMTLGKEAGTLRELLNRSLVLDLKYTGFFALAFSLFVIWFLVPIFLPRLGFLWFFFAFSLPMFISSKIYSYTLKHLTDKIQE</sequence>
<dbReference type="RefSeq" id="WP_313792659.1">
    <property type="nucleotide sequence ID" value="NZ_CP102453.1"/>
</dbReference>
<dbReference type="EMBL" id="CP102453">
    <property type="protein sequence ID" value="UUX33157.1"/>
    <property type="molecule type" value="Genomic_DNA"/>
</dbReference>
<protein>
    <submittedName>
        <fullName evidence="2">YesL family protein</fullName>
    </submittedName>
</protein>
<evidence type="ECO:0000313" key="2">
    <source>
        <dbReference type="EMBL" id="UUX33157.1"/>
    </source>
</evidence>
<evidence type="ECO:0000313" key="3">
    <source>
        <dbReference type="Proteomes" id="UP001315967"/>
    </source>
</evidence>
<dbReference type="Proteomes" id="UP001315967">
    <property type="component" value="Chromosome"/>
</dbReference>